<dbReference type="InterPro" id="IPR020635">
    <property type="entry name" value="Tyr_kinase_cat_dom"/>
</dbReference>
<evidence type="ECO:0000256" key="4">
    <source>
        <dbReference type="ARBA" id="ARBA00022692"/>
    </source>
</evidence>
<dbReference type="Proteomes" id="UP000749559">
    <property type="component" value="Unassembled WGS sequence"/>
</dbReference>
<evidence type="ECO:0000256" key="12">
    <source>
        <dbReference type="ARBA" id="ARBA00023180"/>
    </source>
</evidence>
<dbReference type="InterPro" id="IPR001245">
    <property type="entry name" value="Ser-Thr/Tyr_kinase_cat_dom"/>
</dbReference>
<keyword evidence="5" id="KW-0732">Signal</keyword>
<feature type="non-terminal residue" evidence="17">
    <location>
        <position position="1"/>
    </location>
</feature>
<dbReference type="PANTHER" id="PTHR24416">
    <property type="entry name" value="TYROSINE-PROTEIN KINASE RECEPTOR"/>
    <property type="match status" value="1"/>
</dbReference>
<feature type="domain" description="Protein kinase" evidence="16">
    <location>
        <begin position="104"/>
        <end position="379"/>
    </location>
</feature>
<accession>A0A8S4QBF4</accession>
<keyword evidence="12" id="KW-0325">Glycoprotein</keyword>
<keyword evidence="6 14" id="KW-0547">Nucleotide-binding</keyword>
<dbReference type="InterPro" id="IPR050122">
    <property type="entry name" value="RTK"/>
</dbReference>
<keyword evidence="10 15" id="KW-0472">Membrane</keyword>
<dbReference type="Gene3D" id="3.30.200.20">
    <property type="entry name" value="Phosphorylase Kinase, domain 1"/>
    <property type="match status" value="1"/>
</dbReference>
<evidence type="ECO:0000313" key="17">
    <source>
        <dbReference type="EMBL" id="CAH1801934.1"/>
    </source>
</evidence>
<evidence type="ECO:0000256" key="1">
    <source>
        <dbReference type="ARBA" id="ARBA00004479"/>
    </source>
</evidence>
<feature type="transmembrane region" description="Helical" evidence="15">
    <location>
        <begin position="12"/>
        <end position="33"/>
    </location>
</feature>
<comment type="subcellular location">
    <subcellularLocation>
        <location evidence="1">Membrane</location>
        <topology evidence="1">Single-pass type I membrane protein</topology>
    </subcellularLocation>
</comment>
<dbReference type="PROSITE" id="PS50011">
    <property type="entry name" value="PROTEIN_KINASE_DOM"/>
    <property type="match status" value="1"/>
</dbReference>
<protein>
    <recommendedName>
        <fullName evidence="2">receptor protein-tyrosine kinase</fullName>
        <ecNumber evidence="2">2.7.10.1</ecNumber>
    </recommendedName>
</protein>
<evidence type="ECO:0000313" key="18">
    <source>
        <dbReference type="Proteomes" id="UP000749559"/>
    </source>
</evidence>
<evidence type="ECO:0000256" key="9">
    <source>
        <dbReference type="ARBA" id="ARBA00022989"/>
    </source>
</evidence>
<comment type="caution">
    <text evidence="17">The sequence shown here is derived from an EMBL/GenBank/DDBJ whole genome shotgun (WGS) entry which is preliminary data.</text>
</comment>
<dbReference type="PANTHER" id="PTHR24416:SF621">
    <property type="entry name" value="TYROSINE KINASE RECEPTOR CAD96CA"/>
    <property type="match status" value="1"/>
</dbReference>
<name>A0A8S4QBF4_OWEFU</name>
<dbReference type="GO" id="GO:0005886">
    <property type="term" value="C:plasma membrane"/>
    <property type="evidence" value="ECO:0007669"/>
    <property type="project" value="TreeGrafter"/>
</dbReference>
<evidence type="ECO:0000256" key="11">
    <source>
        <dbReference type="ARBA" id="ARBA00023137"/>
    </source>
</evidence>
<dbReference type="FunFam" id="1.10.510.10:FF:000190">
    <property type="entry name" value="Proto-oncogene tyrosine-protein kinase receptor Ret"/>
    <property type="match status" value="1"/>
</dbReference>
<dbReference type="SUPFAM" id="SSF56112">
    <property type="entry name" value="Protein kinase-like (PK-like)"/>
    <property type="match status" value="1"/>
</dbReference>
<gene>
    <name evidence="17" type="ORF">OFUS_LOCUS25663</name>
</gene>
<reference evidence="17" key="1">
    <citation type="submission" date="2022-03" db="EMBL/GenBank/DDBJ databases">
        <authorList>
            <person name="Martin C."/>
        </authorList>
    </citation>
    <scope>NUCLEOTIDE SEQUENCE</scope>
</reference>
<dbReference type="InterPro" id="IPR000719">
    <property type="entry name" value="Prot_kinase_dom"/>
</dbReference>
<keyword evidence="3" id="KW-0808">Transferase</keyword>
<dbReference type="GO" id="GO:0004714">
    <property type="term" value="F:transmembrane receptor protein tyrosine kinase activity"/>
    <property type="evidence" value="ECO:0007669"/>
    <property type="project" value="UniProtKB-EC"/>
</dbReference>
<evidence type="ECO:0000256" key="15">
    <source>
        <dbReference type="SAM" id="Phobius"/>
    </source>
</evidence>
<evidence type="ECO:0000256" key="7">
    <source>
        <dbReference type="ARBA" id="ARBA00022777"/>
    </source>
</evidence>
<dbReference type="GO" id="GO:0005524">
    <property type="term" value="F:ATP binding"/>
    <property type="evidence" value="ECO:0007669"/>
    <property type="project" value="UniProtKB-UniRule"/>
</dbReference>
<keyword evidence="9 15" id="KW-1133">Transmembrane helix</keyword>
<dbReference type="Pfam" id="PF07714">
    <property type="entry name" value="PK_Tyr_Ser-Thr"/>
    <property type="match status" value="1"/>
</dbReference>
<evidence type="ECO:0000256" key="3">
    <source>
        <dbReference type="ARBA" id="ARBA00022679"/>
    </source>
</evidence>
<evidence type="ECO:0000259" key="16">
    <source>
        <dbReference type="PROSITE" id="PS50011"/>
    </source>
</evidence>
<dbReference type="SMART" id="SM00219">
    <property type="entry name" value="TyrKc"/>
    <property type="match status" value="1"/>
</dbReference>
<evidence type="ECO:0000256" key="5">
    <source>
        <dbReference type="ARBA" id="ARBA00022729"/>
    </source>
</evidence>
<dbReference type="AlphaFoldDB" id="A0A8S4QBF4"/>
<dbReference type="CDD" id="cd00192">
    <property type="entry name" value="PTKc"/>
    <property type="match status" value="1"/>
</dbReference>
<evidence type="ECO:0000256" key="14">
    <source>
        <dbReference type="PROSITE-ProRule" id="PRU10141"/>
    </source>
</evidence>
<evidence type="ECO:0000256" key="6">
    <source>
        <dbReference type="ARBA" id="ARBA00022741"/>
    </source>
</evidence>
<dbReference type="GO" id="GO:0007169">
    <property type="term" value="P:cell surface receptor protein tyrosine kinase signaling pathway"/>
    <property type="evidence" value="ECO:0007669"/>
    <property type="project" value="TreeGrafter"/>
</dbReference>
<keyword evidence="11" id="KW-0829">Tyrosine-protein kinase</keyword>
<dbReference type="GO" id="GO:0043235">
    <property type="term" value="C:receptor complex"/>
    <property type="evidence" value="ECO:0007669"/>
    <property type="project" value="TreeGrafter"/>
</dbReference>
<sequence length="402" mass="45893">CIRELHDVVAIGWGVVCSLVVTSTIGFLSCWVYKLRKENKRLKKNDYSLDNRTHIMVDMNASDIQSQSVEYEEVQPIFDTGSQVHENDVQNLNTRVREYPMEVIDIGATLGAGEFGVVKLVNVSDPRYAPFTAAAKILMDNASDDDHQSLLRELDLMKQLPRHDNVIELLGFSKYNEHTMILVEHLALGDLHSYLRANKAKYIRADMLDTSKEFLQFGLQIAKGMNHISINKFLHRDLATRNVLLSASKICKISDFGLSRDVGEKDLYSRKSQGRLPIRWMSPEALFHNIYTTKNDVWAYGILLWEIVTFGSTPYSGMNGKAVMRLVKSGKVMDRPQHCKSELYNVMVECWSQDAATRPQFSDIVSKMEGILEQETPYLRMSAFKEHLYVNVTNTKSLQEKL</sequence>
<dbReference type="PROSITE" id="PS00109">
    <property type="entry name" value="PROTEIN_KINASE_TYR"/>
    <property type="match status" value="1"/>
</dbReference>
<dbReference type="Gene3D" id="1.10.510.10">
    <property type="entry name" value="Transferase(Phosphotransferase) domain 1"/>
    <property type="match status" value="1"/>
</dbReference>
<dbReference type="InterPro" id="IPR017441">
    <property type="entry name" value="Protein_kinase_ATP_BS"/>
</dbReference>
<dbReference type="InterPro" id="IPR011009">
    <property type="entry name" value="Kinase-like_dom_sf"/>
</dbReference>
<comment type="catalytic activity">
    <reaction evidence="13">
        <text>L-tyrosyl-[protein] + ATP = O-phospho-L-tyrosyl-[protein] + ADP + H(+)</text>
        <dbReference type="Rhea" id="RHEA:10596"/>
        <dbReference type="Rhea" id="RHEA-COMP:10136"/>
        <dbReference type="Rhea" id="RHEA-COMP:20101"/>
        <dbReference type="ChEBI" id="CHEBI:15378"/>
        <dbReference type="ChEBI" id="CHEBI:30616"/>
        <dbReference type="ChEBI" id="CHEBI:46858"/>
        <dbReference type="ChEBI" id="CHEBI:61978"/>
        <dbReference type="ChEBI" id="CHEBI:456216"/>
        <dbReference type="EC" id="2.7.10.1"/>
    </reaction>
</comment>
<keyword evidence="7" id="KW-0418">Kinase</keyword>
<organism evidence="17 18">
    <name type="scientific">Owenia fusiformis</name>
    <name type="common">Polychaete worm</name>
    <dbReference type="NCBI Taxonomy" id="6347"/>
    <lineage>
        <taxon>Eukaryota</taxon>
        <taxon>Metazoa</taxon>
        <taxon>Spiralia</taxon>
        <taxon>Lophotrochozoa</taxon>
        <taxon>Annelida</taxon>
        <taxon>Polychaeta</taxon>
        <taxon>Sedentaria</taxon>
        <taxon>Canalipalpata</taxon>
        <taxon>Sabellida</taxon>
        <taxon>Oweniida</taxon>
        <taxon>Oweniidae</taxon>
        <taxon>Owenia</taxon>
    </lineage>
</organism>
<dbReference type="OrthoDB" id="5984265at2759"/>
<evidence type="ECO:0000256" key="2">
    <source>
        <dbReference type="ARBA" id="ARBA00011902"/>
    </source>
</evidence>
<evidence type="ECO:0000256" key="8">
    <source>
        <dbReference type="ARBA" id="ARBA00022840"/>
    </source>
</evidence>
<evidence type="ECO:0000256" key="13">
    <source>
        <dbReference type="ARBA" id="ARBA00051243"/>
    </source>
</evidence>
<dbReference type="PROSITE" id="PS00107">
    <property type="entry name" value="PROTEIN_KINASE_ATP"/>
    <property type="match status" value="1"/>
</dbReference>
<keyword evidence="4 15" id="KW-0812">Transmembrane</keyword>
<dbReference type="InterPro" id="IPR008266">
    <property type="entry name" value="Tyr_kinase_AS"/>
</dbReference>
<feature type="binding site" evidence="14">
    <location>
        <position position="136"/>
    </location>
    <ligand>
        <name>ATP</name>
        <dbReference type="ChEBI" id="CHEBI:30616"/>
    </ligand>
</feature>
<dbReference type="PRINTS" id="PR00109">
    <property type="entry name" value="TYRKINASE"/>
</dbReference>
<dbReference type="EC" id="2.7.10.1" evidence="2"/>
<keyword evidence="8 14" id="KW-0067">ATP-binding</keyword>
<proteinExistence type="predicted"/>
<dbReference type="EMBL" id="CAIIXF020000012">
    <property type="protein sequence ID" value="CAH1801934.1"/>
    <property type="molecule type" value="Genomic_DNA"/>
</dbReference>
<evidence type="ECO:0000256" key="10">
    <source>
        <dbReference type="ARBA" id="ARBA00023136"/>
    </source>
</evidence>
<keyword evidence="18" id="KW-1185">Reference proteome</keyword>